<gene>
    <name evidence="8" type="ORF">ACFFRE_06750</name>
</gene>
<evidence type="ECO:0000256" key="2">
    <source>
        <dbReference type="ARBA" id="ARBA00022692"/>
    </source>
</evidence>
<comment type="caution">
    <text evidence="8">The sequence shown here is derived from an EMBL/GenBank/DDBJ whole genome shotgun (WGS) entry which is preliminary data.</text>
</comment>
<keyword evidence="9" id="KW-1185">Reference proteome</keyword>
<feature type="transmembrane region" description="Helical" evidence="6">
    <location>
        <begin position="351"/>
        <end position="371"/>
    </location>
</feature>
<feature type="transmembrane region" description="Helical" evidence="6">
    <location>
        <begin position="171"/>
        <end position="190"/>
    </location>
</feature>
<protein>
    <submittedName>
        <fullName evidence="8">MFS transporter</fullName>
    </submittedName>
</protein>
<evidence type="ECO:0000313" key="9">
    <source>
        <dbReference type="Proteomes" id="UP001589788"/>
    </source>
</evidence>
<dbReference type="Pfam" id="PF07690">
    <property type="entry name" value="MFS_1"/>
    <property type="match status" value="1"/>
</dbReference>
<name>A0ABV6C2C6_9ACTN</name>
<feature type="transmembrane region" description="Helical" evidence="6">
    <location>
        <begin position="311"/>
        <end position="330"/>
    </location>
</feature>
<feature type="transmembrane region" description="Helical" evidence="6">
    <location>
        <begin position="283"/>
        <end position="305"/>
    </location>
</feature>
<feature type="domain" description="Major facilitator superfamily (MFS) profile" evidence="7">
    <location>
        <begin position="18"/>
        <end position="402"/>
    </location>
</feature>
<comment type="subcellular location">
    <subcellularLocation>
        <location evidence="1">Cell membrane</location>
        <topology evidence="1">Multi-pass membrane protein</topology>
    </subcellularLocation>
</comment>
<dbReference type="SUPFAM" id="SSF103473">
    <property type="entry name" value="MFS general substrate transporter"/>
    <property type="match status" value="1"/>
</dbReference>
<dbReference type="InterPro" id="IPR020846">
    <property type="entry name" value="MFS_dom"/>
</dbReference>
<dbReference type="PROSITE" id="PS50850">
    <property type="entry name" value="MFS"/>
    <property type="match status" value="1"/>
</dbReference>
<dbReference type="InterPro" id="IPR011701">
    <property type="entry name" value="MFS"/>
</dbReference>
<dbReference type="RefSeq" id="WP_377789149.1">
    <property type="nucleotide sequence ID" value="NZ_JBHLYQ010000051.1"/>
</dbReference>
<feature type="transmembrane region" description="Helical" evidence="6">
    <location>
        <begin position="84"/>
        <end position="103"/>
    </location>
</feature>
<dbReference type="Gene3D" id="1.20.1250.20">
    <property type="entry name" value="MFS general substrate transporter like domains"/>
    <property type="match status" value="1"/>
</dbReference>
<dbReference type="EMBL" id="JBHLYQ010000051">
    <property type="protein sequence ID" value="MFC0081844.1"/>
    <property type="molecule type" value="Genomic_DNA"/>
</dbReference>
<feature type="transmembrane region" description="Helical" evidence="6">
    <location>
        <begin position="143"/>
        <end position="165"/>
    </location>
</feature>
<keyword evidence="3 6" id="KW-1133">Transmembrane helix</keyword>
<keyword evidence="2 6" id="KW-0812">Transmembrane</keyword>
<evidence type="ECO:0000313" key="8">
    <source>
        <dbReference type="EMBL" id="MFC0081844.1"/>
    </source>
</evidence>
<evidence type="ECO:0000256" key="6">
    <source>
        <dbReference type="SAM" id="Phobius"/>
    </source>
</evidence>
<organism evidence="8 9">
    <name type="scientific">Aciditerrimonas ferrireducens</name>
    <dbReference type="NCBI Taxonomy" id="667306"/>
    <lineage>
        <taxon>Bacteria</taxon>
        <taxon>Bacillati</taxon>
        <taxon>Actinomycetota</taxon>
        <taxon>Acidimicrobiia</taxon>
        <taxon>Acidimicrobiales</taxon>
        <taxon>Acidimicrobiaceae</taxon>
        <taxon>Aciditerrimonas</taxon>
    </lineage>
</organism>
<dbReference type="Proteomes" id="UP001589788">
    <property type="component" value="Unassembled WGS sequence"/>
</dbReference>
<keyword evidence="4 6" id="KW-0472">Membrane</keyword>
<reference evidence="8 9" key="1">
    <citation type="submission" date="2024-09" db="EMBL/GenBank/DDBJ databases">
        <authorList>
            <person name="Sun Q."/>
            <person name="Mori K."/>
        </authorList>
    </citation>
    <scope>NUCLEOTIDE SEQUENCE [LARGE SCALE GENOMIC DNA]</scope>
    <source>
        <strain evidence="8 9">JCM 15389</strain>
    </source>
</reference>
<evidence type="ECO:0000259" key="7">
    <source>
        <dbReference type="PROSITE" id="PS50850"/>
    </source>
</evidence>
<feature type="transmembrane region" description="Helical" evidence="6">
    <location>
        <begin position="109"/>
        <end position="131"/>
    </location>
</feature>
<feature type="transmembrane region" description="Helical" evidence="6">
    <location>
        <begin position="53"/>
        <end position="72"/>
    </location>
</feature>
<dbReference type="PANTHER" id="PTHR23527:SF1">
    <property type="entry name" value="BLL3282 PROTEIN"/>
    <property type="match status" value="1"/>
</dbReference>
<feature type="transmembrane region" description="Helical" evidence="6">
    <location>
        <begin position="211"/>
        <end position="230"/>
    </location>
</feature>
<sequence>MNPPDLRSSRQRPGGRRAVVAATAATLCASLPVYLVGALAVQIRRSLHFGPSTLGLVAGLYFVAAAASSVPLSRVSERVGGATVLRLGALLEGLVLVALGLGSRDVASLAALLVVAGVVAGWISPASYLFLARSVRPGRQGRAFGVNQAAVPLAPLLGGLAVPIIALSVGWRWAFVLAGALGVLASRLVPDPGPERPVRAWRRQREAADRSSLRLAPLVLLSVALGLGMFEASGLVTFLSSGAVALHLGAGTAGYLVAGCSLGAVLVRLALGALVDRRPGDHFGVVATIMAIGALAIGALAAVASQGLADAWALAAVPAVAIGWGWNAVFNYAVVRSHPDAPARATGVTDVGARLGGMLGPVVTGVVIARLSYPAGWLVLAAVAALAASMVVAGRALLARTPTPSTWPTTTDCPTTARPAASSGAP</sequence>
<evidence type="ECO:0000256" key="3">
    <source>
        <dbReference type="ARBA" id="ARBA00022989"/>
    </source>
</evidence>
<feature type="transmembrane region" description="Helical" evidence="6">
    <location>
        <begin position="250"/>
        <end position="271"/>
    </location>
</feature>
<evidence type="ECO:0000256" key="5">
    <source>
        <dbReference type="SAM" id="MobiDB-lite"/>
    </source>
</evidence>
<dbReference type="InterPro" id="IPR036259">
    <property type="entry name" value="MFS_trans_sf"/>
</dbReference>
<accession>A0ABV6C2C6</accession>
<evidence type="ECO:0000256" key="1">
    <source>
        <dbReference type="ARBA" id="ARBA00004651"/>
    </source>
</evidence>
<feature type="region of interest" description="Disordered" evidence="5">
    <location>
        <begin position="403"/>
        <end position="426"/>
    </location>
</feature>
<feature type="transmembrane region" description="Helical" evidence="6">
    <location>
        <begin position="377"/>
        <end position="398"/>
    </location>
</feature>
<dbReference type="InterPro" id="IPR052952">
    <property type="entry name" value="MFS-Transporter"/>
</dbReference>
<dbReference type="PANTHER" id="PTHR23527">
    <property type="entry name" value="BLL3282 PROTEIN"/>
    <property type="match status" value="1"/>
</dbReference>
<feature type="transmembrane region" description="Helical" evidence="6">
    <location>
        <begin position="20"/>
        <end position="41"/>
    </location>
</feature>
<proteinExistence type="predicted"/>
<evidence type="ECO:0000256" key="4">
    <source>
        <dbReference type="ARBA" id="ARBA00023136"/>
    </source>
</evidence>